<dbReference type="FunFam" id="3.40.190.290:FF:000001">
    <property type="entry name" value="Transcriptional regulator, LysR family"/>
    <property type="match status" value="1"/>
</dbReference>
<dbReference type="Proteomes" id="UP000317839">
    <property type="component" value="Unassembled WGS sequence"/>
</dbReference>
<proteinExistence type="inferred from homology"/>
<organism evidence="6 7">
    <name type="scientific">Aliikangiella marina</name>
    <dbReference type="NCBI Taxonomy" id="1712262"/>
    <lineage>
        <taxon>Bacteria</taxon>
        <taxon>Pseudomonadati</taxon>
        <taxon>Pseudomonadota</taxon>
        <taxon>Gammaproteobacteria</taxon>
        <taxon>Oceanospirillales</taxon>
        <taxon>Pleioneaceae</taxon>
        <taxon>Aliikangiella</taxon>
    </lineage>
</organism>
<dbReference type="RefSeq" id="WP_142941825.1">
    <property type="nucleotide sequence ID" value="NZ_VIKR01000002.1"/>
</dbReference>
<dbReference type="Gene3D" id="3.40.190.290">
    <property type="match status" value="1"/>
</dbReference>
<protein>
    <submittedName>
        <fullName evidence="6">LysR family transcriptional regulator</fullName>
    </submittedName>
</protein>
<dbReference type="InterPro" id="IPR036388">
    <property type="entry name" value="WH-like_DNA-bd_sf"/>
</dbReference>
<dbReference type="CDD" id="cd08422">
    <property type="entry name" value="PBP2_CrgA_like"/>
    <property type="match status" value="1"/>
</dbReference>
<comment type="caution">
    <text evidence="6">The sequence shown here is derived from an EMBL/GenBank/DDBJ whole genome shotgun (WGS) entry which is preliminary data.</text>
</comment>
<evidence type="ECO:0000313" key="6">
    <source>
        <dbReference type="EMBL" id="TQV75209.1"/>
    </source>
</evidence>
<evidence type="ECO:0000256" key="2">
    <source>
        <dbReference type="ARBA" id="ARBA00023015"/>
    </source>
</evidence>
<evidence type="ECO:0000313" key="7">
    <source>
        <dbReference type="Proteomes" id="UP000317839"/>
    </source>
</evidence>
<keyword evidence="3" id="KW-0238">DNA-binding</keyword>
<dbReference type="Pfam" id="PF03466">
    <property type="entry name" value="LysR_substrate"/>
    <property type="match status" value="1"/>
</dbReference>
<name>A0A545TDB5_9GAMM</name>
<gene>
    <name evidence="6" type="ORF">FLL45_09735</name>
</gene>
<evidence type="ECO:0000256" key="1">
    <source>
        <dbReference type="ARBA" id="ARBA00009437"/>
    </source>
</evidence>
<evidence type="ECO:0000256" key="3">
    <source>
        <dbReference type="ARBA" id="ARBA00023125"/>
    </source>
</evidence>
<evidence type="ECO:0000259" key="5">
    <source>
        <dbReference type="PROSITE" id="PS50931"/>
    </source>
</evidence>
<dbReference type="OrthoDB" id="9815676at2"/>
<comment type="similarity">
    <text evidence="1">Belongs to the LysR transcriptional regulatory family.</text>
</comment>
<dbReference type="Gene3D" id="1.10.10.10">
    <property type="entry name" value="Winged helix-like DNA-binding domain superfamily/Winged helix DNA-binding domain"/>
    <property type="match status" value="1"/>
</dbReference>
<dbReference type="GO" id="GO:0003700">
    <property type="term" value="F:DNA-binding transcription factor activity"/>
    <property type="evidence" value="ECO:0007669"/>
    <property type="project" value="InterPro"/>
</dbReference>
<dbReference type="InterPro" id="IPR058163">
    <property type="entry name" value="LysR-type_TF_proteobact-type"/>
</dbReference>
<sequence>MKLEHLEVLVRVARTHSISRAGQELGLSPTVSSNYLTKLETELGVRLIHRTTRKVSLTEDGIDFLAHAENVLASVEAAKASVGAGITSPTGTLRITAPSSFGRIHLMPQLNDFMKLFPALELDCRFSDNIVDLVEGGFDIAIRNAELKDSSLVARKLAPDKRVLCASPDYVKKYGEPKTPNDLLKHQCLTLNGLETWKFKIPDGVQAIKGKGRFKADNGEAIRDACIQGMGITICSTWIAHQHLRSGKLIHLLQDFPLVSQSAIWAVYPTNRQLAPKVRAFIDFFVNAYGKKPYWDSL</sequence>
<reference evidence="6 7" key="1">
    <citation type="submission" date="2019-06" db="EMBL/GenBank/DDBJ databases">
        <title>Draft genome of Aliikangiella marina GYP-15.</title>
        <authorList>
            <person name="Wang G."/>
        </authorList>
    </citation>
    <scope>NUCLEOTIDE SEQUENCE [LARGE SCALE GENOMIC DNA]</scope>
    <source>
        <strain evidence="6 7">GYP-15</strain>
    </source>
</reference>
<dbReference type="SUPFAM" id="SSF46785">
    <property type="entry name" value="Winged helix' DNA-binding domain"/>
    <property type="match status" value="1"/>
</dbReference>
<dbReference type="InterPro" id="IPR000847">
    <property type="entry name" value="LysR_HTH_N"/>
</dbReference>
<accession>A0A545TDB5</accession>
<dbReference type="Pfam" id="PF00126">
    <property type="entry name" value="HTH_1"/>
    <property type="match status" value="1"/>
</dbReference>
<dbReference type="EMBL" id="VIKR01000002">
    <property type="protein sequence ID" value="TQV75209.1"/>
    <property type="molecule type" value="Genomic_DNA"/>
</dbReference>
<keyword evidence="2" id="KW-0805">Transcription regulation</keyword>
<dbReference type="PANTHER" id="PTHR30537">
    <property type="entry name" value="HTH-TYPE TRANSCRIPTIONAL REGULATOR"/>
    <property type="match status" value="1"/>
</dbReference>
<dbReference type="GO" id="GO:0003677">
    <property type="term" value="F:DNA binding"/>
    <property type="evidence" value="ECO:0007669"/>
    <property type="project" value="UniProtKB-KW"/>
</dbReference>
<dbReference type="AlphaFoldDB" id="A0A545TDB5"/>
<feature type="domain" description="HTH lysR-type" evidence="5">
    <location>
        <begin position="1"/>
        <end position="58"/>
    </location>
</feature>
<dbReference type="PROSITE" id="PS50931">
    <property type="entry name" value="HTH_LYSR"/>
    <property type="match status" value="1"/>
</dbReference>
<dbReference type="InterPro" id="IPR005119">
    <property type="entry name" value="LysR_subst-bd"/>
</dbReference>
<keyword evidence="7" id="KW-1185">Reference proteome</keyword>
<dbReference type="SUPFAM" id="SSF53850">
    <property type="entry name" value="Periplasmic binding protein-like II"/>
    <property type="match status" value="1"/>
</dbReference>
<dbReference type="InterPro" id="IPR036390">
    <property type="entry name" value="WH_DNA-bd_sf"/>
</dbReference>
<dbReference type="PANTHER" id="PTHR30537:SF5">
    <property type="entry name" value="HTH-TYPE TRANSCRIPTIONAL ACTIVATOR TTDR-RELATED"/>
    <property type="match status" value="1"/>
</dbReference>
<evidence type="ECO:0000256" key="4">
    <source>
        <dbReference type="ARBA" id="ARBA00023163"/>
    </source>
</evidence>
<keyword evidence="4" id="KW-0804">Transcription</keyword>
<dbReference type="FunFam" id="1.10.10.10:FF:000001">
    <property type="entry name" value="LysR family transcriptional regulator"/>
    <property type="match status" value="1"/>
</dbReference>